<feature type="compositionally biased region" description="Basic and acidic residues" evidence="1">
    <location>
        <begin position="202"/>
        <end position="213"/>
    </location>
</feature>
<evidence type="ECO:0000256" key="1">
    <source>
        <dbReference type="SAM" id="MobiDB-lite"/>
    </source>
</evidence>
<comment type="caution">
    <text evidence="3">The sequence shown here is derived from an EMBL/GenBank/DDBJ whole genome shotgun (WGS) entry which is preliminary data.</text>
</comment>
<reference evidence="3" key="2">
    <citation type="submission" date="2020-09" db="EMBL/GenBank/DDBJ databases">
        <authorList>
            <person name="Sun Q."/>
            <person name="Zhou Y."/>
        </authorList>
    </citation>
    <scope>NUCLEOTIDE SEQUENCE</scope>
    <source>
        <strain evidence="3">CGMCC 1.7081</strain>
    </source>
</reference>
<evidence type="ECO:0000259" key="2">
    <source>
        <dbReference type="Pfam" id="PF13717"/>
    </source>
</evidence>
<feature type="compositionally biased region" description="Basic and acidic residues" evidence="1">
    <location>
        <begin position="162"/>
        <end position="177"/>
    </location>
</feature>
<accession>A0A8J3MEH2</accession>
<sequence>MRLTCPNCGAQYEVPDDVIPLDGRDVQCSACGHTWFQEPQNLSDELFEAGAMQAGEPHPQISDHPTSEEAAETPESSEDWDHGTDEDAPVPETDETSSSGQLQSVAPEPAAAGARAPEQIVVRPEEQDEATEYDDEEQAEEDISPAPVGTARPTIDTSISDILREEAERETRLRAKETASGLESQPDLGLENYDYSDTPAPEPRDRRRGRPVDQFEDEDADNAPLPSSSSRRDLLPDIEEINSTLRTGGAAARTTGADTPVQDADVPRGSSFMRGFAAALVLGALLLLAYANAPRIARAVPQADPALSAYVAMVDQARYWIDAKLGGQPSE</sequence>
<dbReference type="Proteomes" id="UP000611500">
    <property type="component" value="Unassembled WGS sequence"/>
</dbReference>
<dbReference type="RefSeq" id="WP_028093282.1">
    <property type="nucleotide sequence ID" value="NZ_BNAP01000005.1"/>
</dbReference>
<organism evidence="3 4">
    <name type="scientific">Pseudodonghicola xiamenensis</name>
    <dbReference type="NCBI Taxonomy" id="337702"/>
    <lineage>
        <taxon>Bacteria</taxon>
        <taxon>Pseudomonadati</taxon>
        <taxon>Pseudomonadota</taxon>
        <taxon>Alphaproteobacteria</taxon>
        <taxon>Rhodobacterales</taxon>
        <taxon>Paracoccaceae</taxon>
        <taxon>Pseudodonghicola</taxon>
    </lineage>
</organism>
<name>A0A8J3MEH2_9RHOB</name>
<proteinExistence type="predicted"/>
<feature type="domain" description="Zinc finger/thioredoxin putative" evidence="2">
    <location>
        <begin position="1"/>
        <end position="36"/>
    </location>
</feature>
<evidence type="ECO:0000313" key="3">
    <source>
        <dbReference type="EMBL" id="GHG88813.1"/>
    </source>
</evidence>
<gene>
    <name evidence="3" type="ORF">GCM10010961_18160</name>
</gene>
<keyword evidence="4" id="KW-1185">Reference proteome</keyword>
<evidence type="ECO:0000313" key="4">
    <source>
        <dbReference type="Proteomes" id="UP000611500"/>
    </source>
</evidence>
<reference evidence="3" key="1">
    <citation type="journal article" date="2014" name="Int. J. Syst. Evol. Microbiol.">
        <title>Complete genome sequence of Corynebacterium casei LMG S-19264T (=DSM 44701T), isolated from a smear-ripened cheese.</title>
        <authorList>
            <consortium name="US DOE Joint Genome Institute (JGI-PGF)"/>
            <person name="Walter F."/>
            <person name="Albersmeier A."/>
            <person name="Kalinowski J."/>
            <person name="Ruckert C."/>
        </authorList>
    </citation>
    <scope>NUCLEOTIDE SEQUENCE</scope>
    <source>
        <strain evidence="3">CGMCC 1.7081</strain>
    </source>
</reference>
<feature type="compositionally biased region" description="Low complexity" evidence="1">
    <location>
        <begin position="106"/>
        <end position="118"/>
    </location>
</feature>
<feature type="region of interest" description="Disordered" evidence="1">
    <location>
        <begin position="50"/>
        <end position="235"/>
    </location>
</feature>
<feature type="compositionally biased region" description="Acidic residues" evidence="1">
    <location>
        <begin position="86"/>
        <end position="95"/>
    </location>
</feature>
<feature type="region of interest" description="Disordered" evidence="1">
    <location>
        <begin position="244"/>
        <end position="263"/>
    </location>
</feature>
<feature type="compositionally biased region" description="Acidic residues" evidence="1">
    <location>
        <begin position="126"/>
        <end position="143"/>
    </location>
</feature>
<protein>
    <recommendedName>
        <fullName evidence="2">Zinc finger/thioredoxin putative domain-containing protein</fullName>
    </recommendedName>
</protein>
<dbReference type="InterPro" id="IPR011723">
    <property type="entry name" value="Znf/thioredoxin_put"/>
</dbReference>
<dbReference type="Pfam" id="PF13717">
    <property type="entry name" value="Zn_ribbon_4"/>
    <property type="match status" value="1"/>
</dbReference>
<dbReference type="AlphaFoldDB" id="A0A8J3MEH2"/>
<dbReference type="NCBIfam" id="TIGR02098">
    <property type="entry name" value="MJ0042_CXXC"/>
    <property type="match status" value="1"/>
</dbReference>
<dbReference type="EMBL" id="BNAP01000005">
    <property type="protein sequence ID" value="GHG88813.1"/>
    <property type="molecule type" value="Genomic_DNA"/>
</dbReference>
<feature type="compositionally biased region" description="Acidic residues" evidence="1">
    <location>
        <begin position="69"/>
        <end position="78"/>
    </location>
</feature>
<feature type="compositionally biased region" description="Low complexity" evidence="1">
    <location>
        <begin position="246"/>
        <end position="257"/>
    </location>
</feature>